<dbReference type="Pfam" id="PF11951">
    <property type="entry name" value="Fungal_trans_2"/>
    <property type="match status" value="1"/>
</dbReference>
<evidence type="ECO:0000313" key="2">
    <source>
        <dbReference type="Proteomes" id="UP000799753"/>
    </source>
</evidence>
<keyword evidence="2" id="KW-1185">Reference proteome</keyword>
<dbReference type="InterPro" id="IPR021858">
    <property type="entry name" value="Fun_TF"/>
</dbReference>
<protein>
    <submittedName>
        <fullName evidence="1">Uncharacterized protein</fullName>
    </submittedName>
</protein>
<evidence type="ECO:0000313" key="1">
    <source>
        <dbReference type="EMBL" id="KAF2646863.1"/>
    </source>
</evidence>
<dbReference type="Proteomes" id="UP000799753">
    <property type="component" value="Unassembled WGS sequence"/>
</dbReference>
<dbReference type="AlphaFoldDB" id="A0A6A6SJQ1"/>
<name>A0A6A6SJQ1_9PLEO</name>
<sequence>MDRSAKPIFNFVNLSHPDELKDSETQLRIRRLAMKEVGRSRRKPKTKRERNELILEFRRPSASASAIEGLGVGQADPFGSYPIELDDTSRGLVAFIFRNDGAHSRQLRGAWYPVGLSDPAAFYNILSNARLYMLKDLSGAFPRQDDALSLSYQNVALRLLREKMKDPRQHDSDQLLAAITSFMSHHYILGSFDGWGHHRNAMTRVIQLRGGFENVNAQELRLTISWSDLIGSFAQDIPTIVPLPLQWLTSATSPSPSTHPTHFMSLEWKRQLPTVLDWITIFDDITQIISLDRGISENDLHRAATTGSWLEPTIARLLSIRPLARGTERENVMEEVCRLGTMLFLAPIWRHLGASPVWTFNISRNLQNILLANLVEWYDLKPLLVWSVYSAAVETRDPQERSQFAFMLAVLMSGMDLEWEGLMMVVRSVLWVEMVFEGSDEALGREVISILQMPTGSVTPLTEEVEGDAV</sequence>
<reference evidence="1" key="1">
    <citation type="journal article" date="2020" name="Stud. Mycol.">
        <title>101 Dothideomycetes genomes: a test case for predicting lifestyles and emergence of pathogens.</title>
        <authorList>
            <person name="Haridas S."/>
            <person name="Albert R."/>
            <person name="Binder M."/>
            <person name="Bloem J."/>
            <person name="Labutti K."/>
            <person name="Salamov A."/>
            <person name="Andreopoulos B."/>
            <person name="Baker S."/>
            <person name="Barry K."/>
            <person name="Bills G."/>
            <person name="Bluhm B."/>
            <person name="Cannon C."/>
            <person name="Castanera R."/>
            <person name="Culley D."/>
            <person name="Daum C."/>
            <person name="Ezra D."/>
            <person name="Gonzalez J."/>
            <person name="Henrissat B."/>
            <person name="Kuo A."/>
            <person name="Liang C."/>
            <person name="Lipzen A."/>
            <person name="Lutzoni F."/>
            <person name="Magnuson J."/>
            <person name="Mondo S."/>
            <person name="Nolan M."/>
            <person name="Ohm R."/>
            <person name="Pangilinan J."/>
            <person name="Park H.-J."/>
            <person name="Ramirez L."/>
            <person name="Alfaro M."/>
            <person name="Sun H."/>
            <person name="Tritt A."/>
            <person name="Yoshinaga Y."/>
            <person name="Zwiers L.-H."/>
            <person name="Turgeon B."/>
            <person name="Goodwin S."/>
            <person name="Spatafora J."/>
            <person name="Crous P."/>
            <person name="Grigoriev I."/>
        </authorList>
    </citation>
    <scope>NUCLEOTIDE SEQUENCE</scope>
    <source>
        <strain evidence="1">CBS 473.64</strain>
    </source>
</reference>
<proteinExistence type="predicted"/>
<dbReference type="PANTHER" id="PTHR37540">
    <property type="entry name" value="TRANSCRIPTION FACTOR (ACR-2), PUTATIVE-RELATED-RELATED"/>
    <property type="match status" value="1"/>
</dbReference>
<accession>A0A6A6SJQ1</accession>
<dbReference type="EMBL" id="MU006776">
    <property type="protein sequence ID" value="KAF2646863.1"/>
    <property type="molecule type" value="Genomic_DNA"/>
</dbReference>
<dbReference type="PANTHER" id="PTHR37540:SF5">
    <property type="entry name" value="TRANSCRIPTION FACTOR DOMAIN-CONTAINING PROTEIN"/>
    <property type="match status" value="1"/>
</dbReference>
<dbReference type="OrthoDB" id="4159781at2759"/>
<gene>
    <name evidence="1" type="ORF">P280DRAFT_441310</name>
</gene>
<organism evidence="1 2">
    <name type="scientific">Massarina eburnea CBS 473.64</name>
    <dbReference type="NCBI Taxonomy" id="1395130"/>
    <lineage>
        <taxon>Eukaryota</taxon>
        <taxon>Fungi</taxon>
        <taxon>Dikarya</taxon>
        <taxon>Ascomycota</taxon>
        <taxon>Pezizomycotina</taxon>
        <taxon>Dothideomycetes</taxon>
        <taxon>Pleosporomycetidae</taxon>
        <taxon>Pleosporales</taxon>
        <taxon>Massarineae</taxon>
        <taxon>Massarinaceae</taxon>
        <taxon>Massarina</taxon>
    </lineage>
</organism>